<accession>A0ABR2C9P8</accession>
<proteinExistence type="predicted"/>
<evidence type="ECO:0000313" key="1">
    <source>
        <dbReference type="EMBL" id="KAK8516137.1"/>
    </source>
</evidence>
<evidence type="ECO:0008006" key="3">
    <source>
        <dbReference type="Google" id="ProtNLM"/>
    </source>
</evidence>
<name>A0ABR2C9P8_9ROSI</name>
<organism evidence="1 2">
    <name type="scientific">Hibiscus sabdariffa</name>
    <name type="common">roselle</name>
    <dbReference type="NCBI Taxonomy" id="183260"/>
    <lineage>
        <taxon>Eukaryota</taxon>
        <taxon>Viridiplantae</taxon>
        <taxon>Streptophyta</taxon>
        <taxon>Embryophyta</taxon>
        <taxon>Tracheophyta</taxon>
        <taxon>Spermatophyta</taxon>
        <taxon>Magnoliopsida</taxon>
        <taxon>eudicotyledons</taxon>
        <taxon>Gunneridae</taxon>
        <taxon>Pentapetalae</taxon>
        <taxon>rosids</taxon>
        <taxon>malvids</taxon>
        <taxon>Malvales</taxon>
        <taxon>Malvaceae</taxon>
        <taxon>Malvoideae</taxon>
        <taxon>Hibiscus</taxon>
    </lineage>
</organism>
<keyword evidence="2" id="KW-1185">Reference proteome</keyword>
<comment type="caution">
    <text evidence="1">The sequence shown here is derived from an EMBL/GenBank/DDBJ whole genome shotgun (WGS) entry which is preliminary data.</text>
</comment>
<dbReference type="Proteomes" id="UP001472677">
    <property type="component" value="Unassembled WGS sequence"/>
</dbReference>
<reference evidence="1 2" key="1">
    <citation type="journal article" date="2024" name="G3 (Bethesda)">
        <title>Genome assembly of Hibiscus sabdariffa L. provides insights into metabolisms of medicinal natural products.</title>
        <authorList>
            <person name="Kim T."/>
        </authorList>
    </citation>
    <scope>NUCLEOTIDE SEQUENCE [LARGE SCALE GENOMIC DNA]</scope>
    <source>
        <strain evidence="1">TK-2024</strain>
        <tissue evidence="1">Old leaves</tissue>
    </source>
</reference>
<evidence type="ECO:0000313" key="2">
    <source>
        <dbReference type="Proteomes" id="UP001472677"/>
    </source>
</evidence>
<dbReference type="EMBL" id="JBBPBM010000060">
    <property type="protein sequence ID" value="KAK8516137.1"/>
    <property type="molecule type" value="Genomic_DNA"/>
</dbReference>
<sequence>MNGALFHAIFAIVENKTWVSFQLIRGALPISHLFFVDDLILYAKATPAQATFLMRSFLTLALTLLLHPIAIQHILNVPPLTTNLGNDRCIWDNDNKGGFSVKSAYAQLFSSVWNPRDSTWLSFRRLQRPERIKYFIWLS</sequence>
<protein>
    <recommendedName>
        <fullName evidence="3">Reverse transcriptase zinc-binding domain-containing protein</fullName>
    </recommendedName>
</protein>
<gene>
    <name evidence="1" type="ORF">V6N12_013544</name>
</gene>